<evidence type="ECO:0000256" key="3">
    <source>
        <dbReference type="SAM" id="SignalP"/>
    </source>
</evidence>
<feature type="compositionally biased region" description="Basic and acidic residues" evidence="1">
    <location>
        <begin position="514"/>
        <end position="525"/>
    </location>
</feature>
<keyword evidence="3" id="KW-0732">Signal</keyword>
<reference evidence="5 6" key="1">
    <citation type="submission" date="2025-05" db="UniProtKB">
        <authorList>
            <consortium name="RefSeq"/>
        </authorList>
    </citation>
    <scope>IDENTIFICATION</scope>
</reference>
<feature type="region of interest" description="Disordered" evidence="1">
    <location>
        <begin position="192"/>
        <end position="211"/>
    </location>
</feature>
<feature type="region of interest" description="Disordered" evidence="1">
    <location>
        <begin position="325"/>
        <end position="347"/>
    </location>
</feature>
<dbReference type="InterPro" id="IPR008001">
    <property type="entry name" value="MCSF-1"/>
</dbReference>
<keyword evidence="2" id="KW-0472">Membrane</keyword>
<dbReference type="RefSeq" id="XP_020665645.2">
    <property type="nucleotide sequence ID" value="XM_020809986.2"/>
</dbReference>
<feature type="signal peptide" evidence="3">
    <location>
        <begin position="1"/>
        <end position="20"/>
    </location>
</feature>
<feature type="compositionally biased region" description="Basic and acidic residues" evidence="1">
    <location>
        <begin position="479"/>
        <end position="494"/>
    </location>
</feature>
<evidence type="ECO:0000256" key="2">
    <source>
        <dbReference type="SAM" id="Phobius"/>
    </source>
</evidence>
<keyword evidence="4" id="KW-1185">Reference proteome</keyword>
<evidence type="ECO:0000313" key="5">
    <source>
        <dbReference type="RefSeq" id="XP_020665645.2"/>
    </source>
</evidence>
<feature type="region of interest" description="Disordered" evidence="1">
    <location>
        <begin position="563"/>
        <end position="595"/>
    </location>
</feature>
<dbReference type="Proteomes" id="UP001652642">
    <property type="component" value="Chromosome 4"/>
</dbReference>
<proteinExistence type="predicted"/>
<feature type="transmembrane region" description="Helical" evidence="2">
    <location>
        <begin position="531"/>
        <end position="553"/>
    </location>
</feature>
<feature type="compositionally biased region" description="Low complexity" evidence="1">
    <location>
        <begin position="383"/>
        <end position="397"/>
    </location>
</feature>
<accession>A0A6J0V274</accession>
<dbReference type="InterPro" id="IPR009079">
    <property type="entry name" value="4_helix_cytokine-like_core"/>
</dbReference>
<protein>
    <submittedName>
        <fullName evidence="5 6">Macrophage colony-stimulating factor 1</fullName>
    </submittedName>
</protein>
<dbReference type="Pfam" id="PF05337">
    <property type="entry name" value="CSF-1"/>
    <property type="match status" value="1"/>
</dbReference>
<dbReference type="PANTHER" id="PTHR10058:SF0">
    <property type="entry name" value="MACROPHAGE COLONY-STIMULATING FACTOR 1"/>
    <property type="match status" value="1"/>
</dbReference>
<dbReference type="RefSeq" id="XP_072853589.1">
    <property type="nucleotide sequence ID" value="XM_072997488.1"/>
</dbReference>
<dbReference type="Gene3D" id="1.20.1250.10">
    <property type="match status" value="1"/>
</dbReference>
<feature type="compositionally biased region" description="Basic and acidic residues" evidence="1">
    <location>
        <begin position="565"/>
        <end position="595"/>
    </location>
</feature>
<feature type="region of interest" description="Disordered" evidence="1">
    <location>
        <begin position="383"/>
        <end position="414"/>
    </location>
</feature>
<feature type="chain" id="PRO_5045019203" evidence="3">
    <location>
        <begin position="21"/>
        <end position="595"/>
    </location>
</feature>
<organism evidence="4 5">
    <name type="scientific">Pogona vitticeps</name>
    <name type="common">central bearded dragon</name>
    <dbReference type="NCBI Taxonomy" id="103695"/>
    <lineage>
        <taxon>Eukaryota</taxon>
        <taxon>Metazoa</taxon>
        <taxon>Chordata</taxon>
        <taxon>Craniata</taxon>
        <taxon>Vertebrata</taxon>
        <taxon>Euteleostomi</taxon>
        <taxon>Lepidosauria</taxon>
        <taxon>Squamata</taxon>
        <taxon>Bifurcata</taxon>
        <taxon>Unidentata</taxon>
        <taxon>Episquamata</taxon>
        <taxon>Toxicofera</taxon>
        <taxon>Iguania</taxon>
        <taxon>Acrodonta</taxon>
        <taxon>Agamidae</taxon>
        <taxon>Amphibolurinae</taxon>
        <taxon>Pogona</taxon>
    </lineage>
</organism>
<evidence type="ECO:0000313" key="4">
    <source>
        <dbReference type="Proteomes" id="UP001652642"/>
    </source>
</evidence>
<keyword evidence="2" id="KW-1133">Transmembrane helix</keyword>
<dbReference type="GeneID" id="110087976"/>
<gene>
    <name evidence="5 6" type="primary">CSF1</name>
</gene>
<feature type="compositionally biased region" description="Polar residues" evidence="1">
    <location>
        <begin position="433"/>
        <end position="458"/>
    </location>
</feature>
<dbReference type="SUPFAM" id="SSF47266">
    <property type="entry name" value="4-helical cytokines"/>
    <property type="match status" value="1"/>
</dbReference>
<sequence>MTSHIPLALLLLVACTINEAEKTKEGCHRLITESHLRNLSDLIDSQMKTSCKYSFCYVDKTELGNVECFLKAAFSPLSNILDQIKFKNNSPNFKKLKAIQDLHLELLFCLGDDHVDKHCTKRFFLTAEDMLQLVYDYFSDAQRFLSKPNISQDCSSIFQKCSDCEEKKETEVPGVVTDQDCPCLATSPNSGGGLASLHPASESSSSVADHLDSKEAADGIQQLFVLPGTTLIQGVAEHSTRPRVLRSTQMGSQATGGMDFRAGTEMVTSLPAEEQPLTSVLKESEPQTTNSLSLLDPAITLDQFSHQLKNIPPSISSQHHIDSLEIKSPLPGSGDHSGQAWPDEVSSLPSGLDKSFLSKQWLQTGEMKDAITGLVTDWDTAGTSSTPSLTLASSAGLKPVDGTRVPSSSGWATLPPDVPVALYHVLDSEESVSATLQPSRLVANTDSPSSPRQISPESGSWGEVGNRGRAPGGQQSTQLRERRAERDEGLAQDREPEDSMPGPGSDLSFIPPNTDKHTKKPEPSDTRGMTVIYVVVSSVLGILLAMGGLLFYLHKIRFVAQRRSQRNESNMERPEEGRPLNKEEEHVELQIQEKL</sequence>
<evidence type="ECO:0000313" key="6">
    <source>
        <dbReference type="RefSeq" id="XP_072853589.1"/>
    </source>
</evidence>
<feature type="compositionally biased region" description="Low complexity" evidence="1">
    <location>
        <begin position="195"/>
        <end position="208"/>
    </location>
</feature>
<feature type="region of interest" description="Disordered" evidence="1">
    <location>
        <begin position="433"/>
        <end position="525"/>
    </location>
</feature>
<dbReference type="OrthoDB" id="8702024at2759"/>
<dbReference type="PANTHER" id="PTHR10058">
    <property type="entry name" value="MACROPHAGE COLONY STIMULATING FACTOR"/>
    <property type="match status" value="1"/>
</dbReference>
<evidence type="ECO:0000256" key="1">
    <source>
        <dbReference type="SAM" id="MobiDB-lite"/>
    </source>
</evidence>
<keyword evidence="2" id="KW-0812">Transmembrane</keyword>
<name>A0A6J0V274_9SAUR</name>